<comment type="function">
    <text evidence="1">Mitochondrial DNA endonuclease involved in intron homing.</text>
</comment>
<feature type="domain" description="Homing endonuclease LAGLIDADG" evidence="2">
    <location>
        <begin position="91"/>
        <end position="178"/>
    </location>
</feature>
<keyword evidence="3" id="KW-0496">Mitochondrion</keyword>
<dbReference type="EMBL" id="MH725792">
    <property type="protein sequence ID" value="AYE93097.1"/>
    <property type="molecule type" value="Genomic_DNA"/>
</dbReference>
<evidence type="ECO:0000259" key="2">
    <source>
        <dbReference type="Pfam" id="PF00961"/>
    </source>
</evidence>
<keyword evidence="3" id="KW-0378">Hydrolase</keyword>
<sequence length="333" mass="39000">MLILVLLYNNCYNYQSFFEKWNLCNFINENNENSLNANEYLSKTKVTSSNYVLNSNYSNNIFYFNEFNIQYKLLFGNSKELPDFKFLTWFIGFVEGDGSFIVAKRGDISFVITQDSRDIQVLNMIQDVLGFGKIIKQGQSTSRYVVQDKKGLYLICLLFNKNIVTPQKLKSFEKFLSAFNAYASKGTLRFKPVNFSNSVVKPTLKDAWLAGFTDSEGCFCVSIYGLYRYNILFDLAQKGEENKEILELFVTLFNVGKIYKHSNKFTYYYRVNGLSDTAKLFNYFNTYELRTKKLKSYILWKELHKKINDKQHLDLTLRYSLKLLASKVNNTWN</sequence>
<reference evidence="3" key="1">
    <citation type="submission" date="2018-08" db="EMBL/GenBank/DDBJ databases">
        <title>Comparative mitochondrial genomics of the basidiomycete Termitomyces.</title>
        <authorList>
            <person name="Nieuwenhuis M."/>
        </authorList>
    </citation>
    <scope>NUCLEOTIDE SEQUENCE</scope>
    <source>
        <strain evidence="3">Bzo6</strain>
    </source>
</reference>
<dbReference type="PANTHER" id="PTHR36181:SF4">
    <property type="entry name" value="LAGLIDADG ENDONUCLEASE"/>
    <property type="match status" value="1"/>
</dbReference>
<dbReference type="OrthoDB" id="432685at2759"/>
<geneLocation type="mitochondrion" evidence="3"/>
<protein>
    <submittedName>
        <fullName evidence="3">LAGLIDADG homing endonuclease</fullName>
    </submittedName>
</protein>
<keyword evidence="3" id="KW-0540">Nuclease</keyword>
<dbReference type="Gene3D" id="3.10.28.10">
    <property type="entry name" value="Homing endonucleases"/>
    <property type="match status" value="2"/>
</dbReference>
<feature type="domain" description="Homing endonuclease LAGLIDADG" evidence="2">
    <location>
        <begin position="209"/>
        <end position="303"/>
    </location>
</feature>
<dbReference type="InterPro" id="IPR004860">
    <property type="entry name" value="LAGLIDADG_dom"/>
</dbReference>
<dbReference type="GO" id="GO:0004519">
    <property type="term" value="F:endonuclease activity"/>
    <property type="evidence" value="ECO:0007669"/>
    <property type="project" value="UniProtKB-KW"/>
</dbReference>
<keyword evidence="3" id="KW-0255">Endonuclease</keyword>
<proteinExistence type="predicted"/>
<dbReference type="AlphaFoldDB" id="A0A386TXZ7"/>
<evidence type="ECO:0000256" key="1">
    <source>
        <dbReference type="ARBA" id="ARBA00002670"/>
    </source>
</evidence>
<organism evidence="3">
    <name type="scientific">Blastosporella zonata</name>
    <dbReference type="NCBI Taxonomy" id="530045"/>
    <lineage>
        <taxon>Eukaryota</taxon>
        <taxon>Fungi</taxon>
        <taxon>Dikarya</taxon>
        <taxon>Basidiomycota</taxon>
        <taxon>Agaricomycotina</taxon>
        <taxon>Agaricomycetes</taxon>
        <taxon>Agaricomycetidae</taxon>
        <taxon>Agaricales</taxon>
        <taxon>Tricholomatineae</taxon>
        <taxon>Lyophyllaceae</taxon>
        <taxon>Blastosporella</taxon>
    </lineage>
</organism>
<dbReference type="Pfam" id="PF00961">
    <property type="entry name" value="LAGLIDADG_1"/>
    <property type="match status" value="2"/>
</dbReference>
<gene>
    <name evidence="3" type="ORF">C0991_000034</name>
</gene>
<accession>A0A386TXZ7</accession>
<dbReference type="InterPro" id="IPR051289">
    <property type="entry name" value="LAGLIDADG_Endonuclease"/>
</dbReference>
<name>A0A386TXZ7_9AGAR</name>
<dbReference type="PANTHER" id="PTHR36181">
    <property type="entry name" value="INTRON-ENCODED ENDONUCLEASE AI3-RELATED"/>
    <property type="match status" value="1"/>
</dbReference>
<evidence type="ECO:0000313" key="3">
    <source>
        <dbReference type="EMBL" id="AYE93097.1"/>
    </source>
</evidence>
<dbReference type="GO" id="GO:0005739">
    <property type="term" value="C:mitochondrion"/>
    <property type="evidence" value="ECO:0007669"/>
    <property type="project" value="UniProtKB-ARBA"/>
</dbReference>
<dbReference type="SUPFAM" id="SSF55608">
    <property type="entry name" value="Homing endonucleases"/>
    <property type="match status" value="2"/>
</dbReference>
<dbReference type="InterPro" id="IPR027434">
    <property type="entry name" value="Homing_endonucl"/>
</dbReference>